<evidence type="ECO:0000313" key="4">
    <source>
        <dbReference type="Proteomes" id="UP000255326"/>
    </source>
</evidence>
<reference evidence="3 4" key="1">
    <citation type="submission" date="2018-07" db="EMBL/GenBank/DDBJ databases">
        <title>Genomic Encyclopedia of Type Strains, Phase IV (KMG-IV): sequencing the most valuable type-strain genomes for metagenomic binning, comparative biology and taxonomic classification.</title>
        <authorList>
            <person name="Goeker M."/>
        </authorList>
    </citation>
    <scope>NUCLEOTIDE SEQUENCE [LARGE SCALE GENOMIC DNA]</scope>
    <source>
        <strain evidence="3 4">DSM 25281</strain>
    </source>
</reference>
<organism evidence="3 4">
    <name type="scientific">Falsibacillus pallidus</name>
    <dbReference type="NCBI Taxonomy" id="493781"/>
    <lineage>
        <taxon>Bacteria</taxon>
        <taxon>Bacillati</taxon>
        <taxon>Bacillota</taxon>
        <taxon>Bacilli</taxon>
        <taxon>Bacillales</taxon>
        <taxon>Bacillaceae</taxon>
        <taxon>Falsibacillus</taxon>
    </lineage>
</organism>
<keyword evidence="4" id="KW-1185">Reference proteome</keyword>
<dbReference type="RefSeq" id="WP_114745231.1">
    <property type="nucleotide sequence ID" value="NZ_QQAY01000003.1"/>
</dbReference>
<keyword evidence="2" id="KW-0472">Membrane</keyword>
<dbReference type="InterPro" id="IPR047753">
    <property type="entry name" value="YtzI-like"/>
</dbReference>
<gene>
    <name evidence="3" type="ORF">DFR59_103441</name>
</gene>
<keyword evidence="2" id="KW-0812">Transmembrane</keyword>
<proteinExistence type="predicted"/>
<dbReference type="EMBL" id="QQAY01000003">
    <property type="protein sequence ID" value="RDI44367.1"/>
    <property type="molecule type" value="Genomic_DNA"/>
</dbReference>
<feature type="transmembrane region" description="Helical" evidence="2">
    <location>
        <begin position="6"/>
        <end position="25"/>
    </location>
</feature>
<keyword evidence="2" id="KW-1133">Transmembrane helix</keyword>
<sequence>MNGLVITMIVIAVIIVIIVLLLAVVTTSKAYKYQHTVDPITEKPEAKSDENSIADLDEEEIEEKEHIQDEERKDPS</sequence>
<name>A0A370GL20_9BACI</name>
<protein>
    <submittedName>
        <fullName evidence="3">Tumor necrosis factor receptor superfamily member 19</fullName>
    </submittedName>
</protein>
<accession>A0A370GL20</accession>
<feature type="region of interest" description="Disordered" evidence="1">
    <location>
        <begin position="42"/>
        <end position="76"/>
    </location>
</feature>
<dbReference type="Proteomes" id="UP000255326">
    <property type="component" value="Unassembled WGS sequence"/>
</dbReference>
<comment type="caution">
    <text evidence="3">The sequence shown here is derived from an EMBL/GenBank/DDBJ whole genome shotgun (WGS) entry which is preliminary data.</text>
</comment>
<dbReference type="NCBIfam" id="NF033232">
    <property type="entry name" value="small_YtzI"/>
    <property type="match status" value="1"/>
</dbReference>
<evidence type="ECO:0000256" key="1">
    <source>
        <dbReference type="SAM" id="MobiDB-lite"/>
    </source>
</evidence>
<feature type="compositionally biased region" description="Basic and acidic residues" evidence="1">
    <location>
        <begin position="63"/>
        <end position="76"/>
    </location>
</feature>
<keyword evidence="3" id="KW-0675">Receptor</keyword>
<evidence type="ECO:0000313" key="3">
    <source>
        <dbReference type="EMBL" id="RDI44367.1"/>
    </source>
</evidence>
<evidence type="ECO:0000256" key="2">
    <source>
        <dbReference type="SAM" id="Phobius"/>
    </source>
</evidence>
<dbReference type="AlphaFoldDB" id="A0A370GL20"/>